<evidence type="ECO:0000313" key="8">
    <source>
        <dbReference type="Proteomes" id="UP001527090"/>
    </source>
</evidence>
<evidence type="ECO:0000256" key="4">
    <source>
        <dbReference type="ARBA" id="ARBA00023136"/>
    </source>
</evidence>
<keyword evidence="3 6" id="KW-1133">Transmembrane helix</keyword>
<keyword evidence="8" id="KW-1185">Reference proteome</keyword>
<keyword evidence="4 6" id="KW-0472">Membrane</keyword>
<comment type="subcellular location">
    <subcellularLocation>
        <location evidence="1">Membrane</location>
        <topology evidence="1">Multi-pass membrane protein</topology>
    </subcellularLocation>
</comment>
<evidence type="ECO:0000256" key="2">
    <source>
        <dbReference type="ARBA" id="ARBA00022692"/>
    </source>
</evidence>
<proteinExistence type="inferred from homology"/>
<evidence type="ECO:0000256" key="1">
    <source>
        <dbReference type="ARBA" id="ARBA00004141"/>
    </source>
</evidence>
<evidence type="ECO:0000256" key="3">
    <source>
        <dbReference type="ARBA" id="ARBA00022989"/>
    </source>
</evidence>
<dbReference type="InterPro" id="IPR006480">
    <property type="entry name" value="Phage_holin_4_1"/>
</dbReference>
<evidence type="ECO:0000256" key="5">
    <source>
        <dbReference type="ARBA" id="ARBA00023600"/>
    </source>
</evidence>
<organism evidence="7 8">
    <name type="scientific">Paenibacillus alvei</name>
    <name type="common">Bacillus alvei</name>
    <dbReference type="NCBI Taxonomy" id="44250"/>
    <lineage>
        <taxon>Bacteria</taxon>
        <taxon>Bacillati</taxon>
        <taxon>Bacillota</taxon>
        <taxon>Bacilli</taxon>
        <taxon>Bacillales</taxon>
        <taxon>Paenibacillaceae</taxon>
        <taxon>Paenibacillus</taxon>
    </lineage>
</organism>
<feature type="transmembrane region" description="Helical" evidence="6">
    <location>
        <begin position="7"/>
        <end position="24"/>
    </location>
</feature>
<dbReference type="NCBIfam" id="TIGR01593">
    <property type="entry name" value="holin_tox_secr"/>
    <property type="match status" value="1"/>
</dbReference>
<evidence type="ECO:0000313" key="7">
    <source>
        <dbReference type="EMBL" id="MCY9530586.1"/>
    </source>
</evidence>
<feature type="transmembrane region" description="Helical" evidence="6">
    <location>
        <begin position="58"/>
        <end position="79"/>
    </location>
</feature>
<sequence length="137" mass="14579">MERWDFIVKCGGAVATSVVTYLYGGWSGVLMALLALSAFDYFTGFIAAGVNGELKSRIGLWGIARKVFIFGMVAVGHIIDGVLGDAHMFRDAVAYFYMANEVLSIIENGGKMGAPIPPVIMQAVEVLKGKGGNKNGN</sequence>
<reference evidence="7 8" key="1">
    <citation type="submission" date="2022-05" db="EMBL/GenBank/DDBJ databases">
        <title>Genome Sequencing of Bee-Associated Microbes.</title>
        <authorList>
            <person name="Dunlap C."/>
        </authorList>
    </citation>
    <scope>NUCLEOTIDE SEQUENCE [LARGE SCALE GENOMIC DNA]</scope>
    <source>
        <strain evidence="7 8">NRRL NRS-750</strain>
    </source>
</reference>
<dbReference type="Proteomes" id="UP001527090">
    <property type="component" value="Unassembled WGS sequence"/>
</dbReference>
<dbReference type="EMBL" id="JAMDLY010000012">
    <property type="protein sequence ID" value="MCY9530586.1"/>
    <property type="molecule type" value="Genomic_DNA"/>
</dbReference>
<accession>A0ABT4EE09</accession>
<dbReference type="Pfam" id="PF05105">
    <property type="entry name" value="Phage_holin_4_1"/>
    <property type="match status" value="1"/>
</dbReference>
<keyword evidence="2 6" id="KW-0812">Transmembrane</keyword>
<evidence type="ECO:0000256" key="6">
    <source>
        <dbReference type="SAM" id="Phobius"/>
    </source>
</evidence>
<comment type="caution">
    <text evidence="7">The sequence shown here is derived from an EMBL/GenBank/DDBJ whole genome shotgun (WGS) entry which is preliminary data.</text>
</comment>
<gene>
    <name evidence="7" type="ORF">M5X04_14785</name>
</gene>
<protein>
    <submittedName>
        <fullName evidence="7">Phage holin family protein</fullName>
    </submittedName>
</protein>
<comment type="similarity">
    <text evidence="5">Belongs to the bacteriophage holin family. Cp-1 holin subfamily.</text>
</comment>
<dbReference type="RefSeq" id="WP_268632344.1">
    <property type="nucleotide sequence ID" value="NZ_JAMDLY010000012.1"/>
</dbReference>
<name>A0ABT4EE09_PAEAL</name>